<evidence type="ECO:0000313" key="1">
    <source>
        <dbReference type="EMBL" id="GAG76038.1"/>
    </source>
</evidence>
<name>X1AUW1_9ZZZZ</name>
<dbReference type="EMBL" id="BART01015947">
    <property type="protein sequence ID" value="GAG76038.1"/>
    <property type="molecule type" value="Genomic_DNA"/>
</dbReference>
<feature type="non-terminal residue" evidence="1">
    <location>
        <position position="1"/>
    </location>
</feature>
<protein>
    <submittedName>
        <fullName evidence="1">Uncharacterized protein</fullName>
    </submittedName>
</protein>
<proteinExistence type="predicted"/>
<accession>X1AUW1</accession>
<gene>
    <name evidence="1" type="ORF">S01H4_30828</name>
</gene>
<reference evidence="1" key="1">
    <citation type="journal article" date="2014" name="Front. Microbiol.">
        <title>High frequency of phylogenetically diverse reductive dehalogenase-homologous genes in deep subseafloor sedimentary metagenomes.</title>
        <authorList>
            <person name="Kawai M."/>
            <person name="Futagami T."/>
            <person name="Toyoda A."/>
            <person name="Takaki Y."/>
            <person name="Nishi S."/>
            <person name="Hori S."/>
            <person name="Arai W."/>
            <person name="Tsubouchi T."/>
            <person name="Morono Y."/>
            <person name="Uchiyama I."/>
            <person name="Ito T."/>
            <person name="Fujiyama A."/>
            <person name="Inagaki F."/>
            <person name="Takami H."/>
        </authorList>
    </citation>
    <scope>NUCLEOTIDE SEQUENCE</scope>
    <source>
        <strain evidence="1">Expedition CK06-06</strain>
    </source>
</reference>
<dbReference type="AlphaFoldDB" id="X1AUW1"/>
<organism evidence="1">
    <name type="scientific">marine sediment metagenome</name>
    <dbReference type="NCBI Taxonomy" id="412755"/>
    <lineage>
        <taxon>unclassified sequences</taxon>
        <taxon>metagenomes</taxon>
        <taxon>ecological metagenomes</taxon>
    </lineage>
</organism>
<comment type="caution">
    <text evidence="1">The sequence shown here is derived from an EMBL/GenBank/DDBJ whole genome shotgun (WGS) entry which is preliminary data.</text>
</comment>
<sequence length="104" mass="12263">ITDGPSIAYLAERLVPPALVDISQQRIYAEHLQSKDLIALAIEYNITIILYWTDRLVKLDEWNQYVQENYQLRYAFSGYHNMWINATDQMIEDGIANWKIWVSI</sequence>